<organism evidence="1 3">
    <name type="scientific">Nesidiocoris tenuis</name>
    <dbReference type="NCBI Taxonomy" id="355587"/>
    <lineage>
        <taxon>Eukaryota</taxon>
        <taxon>Metazoa</taxon>
        <taxon>Ecdysozoa</taxon>
        <taxon>Arthropoda</taxon>
        <taxon>Hexapoda</taxon>
        <taxon>Insecta</taxon>
        <taxon>Pterygota</taxon>
        <taxon>Neoptera</taxon>
        <taxon>Paraneoptera</taxon>
        <taxon>Hemiptera</taxon>
        <taxon>Heteroptera</taxon>
        <taxon>Panheteroptera</taxon>
        <taxon>Cimicomorpha</taxon>
        <taxon>Miridae</taxon>
        <taxon>Dicyphina</taxon>
        <taxon>Nesidiocoris</taxon>
    </lineage>
</organism>
<evidence type="ECO:0000313" key="1">
    <source>
        <dbReference type="EMBL" id="CAA9998429.1"/>
    </source>
</evidence>
<reference evidence="1 3" key="1">
    <citation type="submission" date="2020-02" db="EMBL/GenBank/DDBJ databases">
        <authorList>
            <person name="Ferguson B K."/>
        </authorList>
    </citation>
    <scope>NUCLEOTIDE SEQUENCE [LARGE SCALE GENOMIC DNA]</scope>
</reference>
<dbReference type="Proteomes" id="UP000479000">
    <property type="component" value="Unassembled WGS sequence"/>
</dbReference>
<keyword evidence="3" id="KW-1185">Reference proteome</keyword>
<gene>
    <name evidence="1" type="ORF">NTEN_LOCUS4712</name>
    <name evidence="2" type="ORF">NTEN_LOCUS4714</name>
</gene>
<evidence type="ECO:0000313" key="3">
    <source>
        <dbReference type="Proteomes" id="UP000479000"/>
    </source>
</evidence>
<dbReference type="EMBL" id="CADCXU010007062">
    <property type="protein sequence ID" value="CAA9998431.1"/>
    <property type="molecule type" value="Genomic_DNA"/>
</dbReference>
<name>A0A6H5G8B9_9HEMI</name>
<protein>
    <submittedName>
        <fullName evidence="1">Uncharacterized protein</fullName>
    </submittedName>
</protein>
<dbReference type="EMBL" id="CADCXU010007061">
    <property type="protein sequence ID" value="CAA9998429.1"/>
    <property type="molecule type" value="Genomic_DNA"/>
</dbReference>
<evidence type="ECO:0000313" key="2">
    <source>
        <dbReference type="EMBL" id="CAA9998431.1"/>
    </source>
</evidence>
<accession>A0A6H5G8B9</accession>
<proteinExistence type="predicted"/>
<sequence length="61" mass="6734">MDGAGWPIAPVSLTRVVLDGGAESQDGPPPMAVLYNRNWKEFPQYRALGFDSEELPDDLGW</sequence>
<feature type="non-terminal residue" evidence="1">
    <location>
        <position position="61"/>
    </location>
</feature>
<dbReference type="AlphaFoldDB" id="A0A6H5G8B9"/>